<reference evidence="1 2" key="1">
    <citation type="submission" date="2024-05" db="EMBL/GenBank/DDBJ databases">
        <title>A draft genome resource for the thread blight pathogen Marasmius tenuissimus strain MS-2.</title>
        <authorList>
            <person name="Yulfo-Soto G.E."/>
            <person name="Baruah I.K."/>
            <person name="Amoako-Attah I."/>
            <person name="Bukari Y."/>
            <person name="Meinhardt L.W."/>
            <person name="Bailey B.A."/>
            <person name="Cohen S.P."/>
        </authorList>
    </citation>
    <scope>NUCLEOTIDE SEQUENCE [LARGE SCALE GENOMIC DNA]</scope>
    <source>
        <strain evidence="1 2">MS-2</strain>
    </source>
</reference>
<dbReference type="EMBL" id="JBBXMP010000013">
    <property type="protein sequence ID" value="KAL0069335.1"/>
    <property type="molecule type" value="Genomic_DNA"/>
</dbReference>
<protein>
    <submittedName>
        <fullName evidence="1">Uncharacterized protein</fullName>
    </submittedName>
</protein>
<proteinExistence type="predicted"/>
<keyword evidence="2" id="KW-1185">Reference proteome</keyword>
<sequence length="160" mass="17983">MDPIARMDVSPWGEEIARNLQLMQDRMMAETPQGLQNVVRWVHRSTFTIRPPSARSSISSSGQRSARAVKTGIPIRDSNGQVIHSSWYGSVIVETDGTSEALDDLKERCGPGVFPQRALATAQQGKSRGSHEAMVWRIMREKSRPGEIWIKVITPRERLM</sequence>
<gene>
    <name evidence="1" type="ORF">AAF712_003700</name>
</gene>
<evidence type="ECO:0000313" key="1">
    <source>
        <dbReference type="EMBL" id="KAL0069335.1"/>
    </source>
</evidence>
<dbReference type="Proteomes" id="UP001437256">
    <property type="component" value="Unassembled WGS sequence"/>
</dbReference>
<organism evidence="1 2">
    <name type="scientific">Marasmius tenuissimus</name>
    <dbReference type="NCBI Taxonomy" id="585030"/>
    <lineage>
        <taxon>Eukaryota</taxon>
        <taxon>Fungi</taxon>
        <taxon>Dikarya</taxon>
        <taxon>Basidiomycota</taxon>
        <taxon>Agaricomycotina</taxon>
        <taxon>Agaricomycetes</taxon>
        <taxon>Agaricomycetidae</taxon>
        <taxon>Agaricales</taxon>
        <taxon>Marasmiineae</taxon>
        <taxon>Marasmiaceae</taxon>
        <taxon>Marasmius</taxon>
    </lineage>
</organism>
<evidence type="ECO:0000313" key="2">
    <source>
        <dbReference type="Proteomes" id="UP001437256"/>
    </source>
</evidence>
<name>A0ABR3A752_9AGAR</name>
<comment type="caution">
    <text evidence="1">The sequence shown here is derived from an EMBL/GenBank/DDBJ whole genome shotgun (WGS) entry which is preliminary data.</text>
</comment>
<accession>A0ABR3A752</accession>